<dbReference type="InterPro" id="IPR000826">
    <property type="entry name" value="Formyl_rcpt-rel"/>
</dbReference>
<dbReference type="PRINTS" id="PR00237">
    <property type="entry name" value="GPCRRHODOPSN"/>
</dbReference>
<proteinExistence type="inferred from homology"/>
<dbReference type="InterPro" id="IPR017452">
    <property type="entry name" value="GPCR_Rhodpsn_7TM"/>
</dbReference>
<dbReference type="Gene3D" id="1.20.1070.10">
    <property type="entry name" value="Rhodopsin 7-helix transmembrane proteins"/>
    <property type="match status" value="2"/>
</dbReference>
<feature type="region of interest" description="Disordered" evidence="13">
    <location>
        <begin position="786"/>
        <end position="840"/>
    </location>
</feature>
<feature type="transmembrane region" description="Helical" evidence="14">
    <location>
        <begin position="136"/>
        <end position="156"/>
    </location>
</feature>
<dbReference type="Pfam" id="PF00001">
    <property type="entry name" value="7tm_1"/>
    <property type="match status" value="2"/>
</dbReference>
<comment type="similarity">
    <text evidence="12">Belongs to the G-protein coupled receptor 1 family.</text>
</comment>
<evidence type="ECO:0000313" key="16">
    <source>
        <dbReference type="EMBL" id="ETE64564.1"/>
    </source>
</evidence>
<dbReference type="PROSITE" id="PS00237">
    <property type="entry name" value="G_PROTEIN_RECEP_F1_1"/>
    <property type="match status" value="1"/>
</dbReference>
<keyword evidence="5 12" id="KW-0297">G-protein coupled receptor</keyword>
<dbReference type="GO" id="GO:0005886">
    <property type="term" value="C:plasma membrane"/>
    <property type="evidence" value="ECO:0007669"/>
    <property type="project" value="UniProtKB-SubCell"/>
</dbReference>
<dbReference type="EMBL" id="AZIM01002191">
    <property type="protein sequence ID" value="ETE64564.1"/>
    <property type="molecule type" value="Genomic_DNA"/>
</dbReference>
<feature type="transmembrane region" description="Helical" evidence="14">
    <location>
        <begin position="96"/>
        <end position="115"/>
    </location>
</feature>
<feature type="transmembrane region" description="Helical" evidence="14">
    <location>
        <begin position="56"/>
        <end position="76"/>
    </location>
</feature>
<feature type="transmembrane region" description="Helical" evidence="14">
    <location>
        <begin position="376"/>
        <end position="397"/>
    </location>
</feature>
<feature type="transmembrane region" description="Helical" evidence="14">
    <location>
        <begin position="548"/>
        <end position="571"/>
    </location>
</feature>
<gene>
    <name evidence="16" type="primary">Gpr1</name>
    <name evidence="16" type="ORF">L345_09667</name>
</gene>
<keyword evidence="6 14" id="KW-0472">Membrane</keyword>
<dbReference type="Proteomes" id="UP000018936">
    <property type="component" value="Unassembled WGS sequence"/>
</dbReference>
<evidence type="ECO:0000256" key="11">
    <source>
        <dbReference type="ARBA" id="ARBA00025736"/>
    </source>
</evidence>
<evidence type="ECO:0000259" key="15">
    <source>
        <dbReference type="PROSITE" id="PS50262"/>
    </source>
</evidence>
<comment type="caution">
    <text evidence="16">The sequence shown here is derived from an EMBL/GenBank/DDBJ whole genome shotgun (WGS) entry which is preliminary data.</text>
</comment>
<dbReference type="PRINTS" id="PR00526">
    <property type="entry name" value="FMETLEUPHER"/>
</dbReference>
<dbReference type="SUPFAM" id="SSF81321">
    <property type="entry name" value="Family A G protein-coupled receptor-like"/>
    <property type="match status" value="2"/>
</dbReference>
<evidence type="ECO:0000256" key="8">
    <source>
        <dbReference type="ARBA" id="ARBA00023170"/>
    </source>
</evidence>
<feature type="transmembrane region" description="Helical" evidence="14">
    <location>
        <begin position="302"/>
        <end position="328"/>
    </location>
</feature>
<keyword evidence="9" id="KW-0325">Glycoprotein</keyword>
<evidence type="ECO:0000256" key="6">
    <source>
        <dbReference type="ARBA" id="ARBA00023136"/>
    </source>
</evidence>
<keyword evidence="2" id="KW-1003">Cell membrane</keyword>
<evidence type="ECO:0000256" key="5">
    <source>
        <dbReference type="ARBA" id="ARBA00023040"/>
    </source>
</evidence>
<evidence type="ECO:0000256" key="9">
    <source>
        <dbReference type="ARBA" id="ARBA00023180"/>
    </source>
</evidence>
<keyword evidence="8 12" id="KW-0675">Receptor</keyword>
<comment type="subcellular location">
    <subcellularLocation>
        <location evidence="1">Cell membrane</location>
        <topology evidence="1">Multi-pass membrane protein</topology>
    </subcellularLocation>
</comment>
<keyword evidence="4 14" id="KW-1133">Transmembrane helix</keyword>
<dbReference type="InterPro" id="IPR000276">
    <property type="entry name" value="GPCR_Rhodpsn"/>
</dbReference>
<evidence type="ECO:0000256" key="13">
    <source>
        <dbReference type="SAM" id="MobiDB-lite"/>
    </source>
</evidence>
<feature type="transmembrane region" description="Helical" evidence="14">
    <location>
        <begin position="187"/>
        <end position="209"/>
    </location>
</feature>
<dbReference type="OrthoDB" id="6088892at2759"/>
<evidence type="ECO:0000256" key="10">
    <source>
        <dbReference type="ARBA" id="ARBA00023224"/>
    </source>
</evidence>
<organism evidence="16 17">
    <name type="scientific">Ophiophagus hannah</name>
    <name type="common">King cobra</name>
    <name type="synonym">Naja hannah</name>
    <dbReference type="NCBI Taxonomy" id="8665"/>
    <lineage>
        <taxon>Eukaryota</taxon>
        <taxon>Metazoa</taxon>
        <taxon>Chordata</taxon>
        <taxon>Craniata</taxon>
        <taxon>Vertebrata</taxon>
        <taxon>Euteleostomi</taxon>
        <taxon>Lepidosauria</taxon>
        <taxon>Squamata</taxon>
        <taxon>Bifurcata</taxon>
        <taxon>Unidentata</taxon>
        <taxon>Episquamata</taxon>
        <taxon>Toxicofera</taxon>
        <taxon>Serpentes</taxon>
        <taxon>Colubroidea</taxon>
        <taxon>Elapidae</taxon>
        <taxon>Elapinae</taxon>
        <taxon>Ophiophagus</taxon>
    </lineage>
</organism>
<protein>
    <submittedName>
        <fullName evidence="16">G-protein coupled receptor 1</fullName>
    </submittedName>
</protein>
<reference evidence="16 17" key="1">
    <citation type="journal article" date="2013" name="Proc. Natl. Acad. Sci. U.S.A.">
        <title>The king cobra genome reveals dynamic gene evolution and adaptation in the snake venom system.</title>
        <authorList>
            <person name="Vonk F.J."/>
            <person name="Casewell N.R."/>
            <person name="Henkel C.V."/>
            <person name="Heimberg A.M."/>
            <person name="Jansen H.J."/>
            <person name="McCleary R.J."/>
            <person name="Kerkkamp H.M."/>
            <person name="Vos R.A."/>
            <person name="Guerreiro I."/>
            <person name="Calvete J.J."/>
            <person name="Wuster W."/>
            <person name="Woods A.E."/>
            <person name="Logan J.M."/>
            <person name="Harrison R.A."/>
            <person name="Castoe T.A."/>
            <person name="de Koning A.P."/>
            <person name="Pollock D.D."/>
            <person name="Yandell M."/>
            <person name="Calderon D."/>
            <person name="Renjifo C."/>
            <person name="Currier R.B."/>
            <person name="Salgado D."/>
            <person name="Pla D."/>
            <person name="Sanz L."/>
            <person name="Hyder A.S."/>
            <person name="Ribeiro J.M."/>
            <person name="Arntzen J.W."/>
            <person name="van den Thillart G.E."/>
            <person name="Boetzer M."/>
            <person name="Pirovano W."/>
            <person name="Dirks R.P."/>
            <person name="Spaink H.P."/>
            <person name="Duboule D."/>
            <person name="McGlinn E."/>
            <person name="Kini R.M."/>
            <person name="Richardson M.K."/>
        </authorList>
    </citation>
    <scope>NUCLEOTIDE SEQUENCE</scope>
    <source>
        <tissue evidence="16">Blood</tissue>
    </source>
</reference>
<feature type="domain" description="G-protein coupled receptors family 1 profile" evidence="15">
    <location>
        <begin position="320"/>
        <end position="568"/>
    </location>
</feature>
<keyword evidence="10 12" id="KW-0807">Transducer</keyword>
<keyword evidence="3 12" id="KW-0812">Transmembrane</keyword>
<accession>V8NQN2</accession>
<keyword evidence="17" id="KW-1185">Reference proteome</keyword>
<feature type="transmembrane region" description="Helical" evidence="14">
    <location>
        <begin position="509"/>
        <end position="528"/>
    </location>
</feature>
<dbReference type="PANTHER" id="PTHR24225:SF0">
    <property type="entry name" value="N-FORMYL PEPTIDE RECEPTOR 2"/>
    <property type="match status" value="1"/>
</dbReference>
<name>V8NQN2_OPHHA</name>
<evidence type="ECO:0000256" key="3">
    <source>
        <dbReference type="ARBA" id="ARBA00022692"/>
    </source>
</evidence>
<dbReference type="PANTHER" id="PTHR24225">
    <property type="entry name" value="CHEMOTACTIC RECEPTOR"/>
    <property type="match status" value="1"/>
</dbReference>
<dbReference type="PROSITE" id="PS50262">
    <property type="entry name" value="G_PROTEIN_RECEP_F1_2"/>
    <property type="match status" value="2"/>
</dbReference>
<dbReference type="AlphaFoldDB" id="V8NQN2"/>
<evidence type="ECO:0000256" key="4">
    <source>
        <dbReference type="ARBA" id="ARBA00022989"/>
    </source>
</evidence>
<feature type="transmembrane region" description="Helical" evidence="14">
    <location>
        <begin position="340"/>
        <end position="364"/>
    </location>
</feature>
<feature type="domain" description="G-protein coupled receptors family 1 profile" evidence="15">
    <location>
        <begin position="35"/>
        <end position="276"/>
    </location>
</feature>
<dbReference type="GO" id="GO:0006954">
    <property type="term" value="P:inflammatory response"/>
    <property type="evidence" value="ECO:0007669"/>
    <property type="project" value="TreeGrafter"/>
</dbReference>
<dbReference type="GO" id="GO:0007204">
    <property type="term" value="P:positive regulation of cytosolic calcium ion concentration"/>
    <property type="evidence" value="ECO:0007669"/>
    <property type="project" value="TreeGrafter"/>
</dbReference>
<feature type="transmembrane region" description="Helical" evidence="14">
    <location>
        <begin position="417"/>
        <end position="439"/>
    </location>
</feature>
<comment type="similarity">
    <text evidence="11">Belongs to the chemokine-like receptor (CMKLR) family.</text>
</comment>
<dbReference type="FunFam" id="1.20.1070.10:FF:000034">
    <property type="entry name" value="G-protein coupled receptor 1"/>
    <property type="match status" value="1"/>
</dbReference>
<feature type="transmembrane region" description="Helical" evidence="14">
    <location>
        <begin position="221"/>
        <end position="244"/>
    </location>
</feature>
<dbReference type="GO" id="GO:0004982">
    <property type="term" value="F:N-formyl peptide receptor activity"/>
    <property type="evidence" value="ECO:0007669"/>
    <property type="project" value="TreeGrafter"/>
</dbReference>
<feature type="transmembrane region" description="Helical" evidence="14">
    <location>
        <begin position="20"/>
        <end position="44"/>
    </location>
</feature>
<evidence type="ECO:0000313" key="17">
    <source>
        <dbReference type="Proteomes" id="UP000018936"/>
    </source>
</evidence>
<evidence type="ECO:0000256" key="12">
    <source>
        <dbReference type="RuleBase" id="RU000688"/>
    </source>
</evidence>
<feature type="non-terminal residue" evidence="16">
    <location>
        <position position="1"/>
    </location>
</feature>
<evidence type="ECO:0000256" key="7">
    <source>
        <dbReference type="ARBA" id="ARBA00023157"/>
    </source>
</evidence>
<dbReference type="GO" id="GO:0007200">
    <property type="term" value="P:phospholipase C-activating G protein-coupled receptor signaling pathway"/>
    <property type="evidence" value="ECO:0007669"/>
    <property type="project" value="TreeGrafter"/>
</dbReference>
<evidence type="ECO:0000256" key="2">
    <source>
        <dbReference type="ARBA" id="ARBA00022475"/>
    </source>
</evidence>
<evidence type="ECO:0000256" key="14">
    <source>
        <dbReference type="SAM" id="Phobius"/>
    </source>
</evidence>
<evidence type="ECO:0000256" key="1">
    <source>
        <dbReference type="ARBA" id="ARBA00004651"/>
    </source>
</evidence>
<feature type="transmembrane region" description="Helical" evidence="14">
    <location>
        <begin position="475"/>
        <end position="497"/>
    </location>
</feature>
<dbReference type="CDD" id="cd14974">
    <property type="entry name" value="7tmA_Anaphylatoxin_R-like"/>
    <property type="match status" value="1"/>
</dbReference>
<keyword evidence="7" id="KW-1015">Disulfide bond</keyword>
<sequence length="840" mass="95756">MNVSYCLGNVTTVEEVMRHIAIVTNVIILVLGVSGNGLVMWIIVTRKKHKTFTSICYFNLAVADFLFSMGRIPALVQEIMYQQWPFGLALCKVHSFTRYLTTFTSVFILTVISLYRCLMVVRPVWARNHQSPRFQTLMCIGAWTLALFFSLPYLVVRTIEVRNGASCCIYHKALKSSTELPLRMSRFFGGFLLPFIIISTAYSILLSKLRERRWKGCHRTISLVAAIVALFFICWLPHHVFVLLNTVWSKNALWGIALKVSNALAYLHSCINPVLYGFNDTYNFSWNDSEILYDNTGASSTMYVVSMVIYSTTLLFGTIGNGLVIFLTGFQMKKTITTMWYLNLALADFIYDLSLSSELLYFALDEWILGRLLCKLDAVVSFLNMFASVFFLTAISVDRCVSVACPIWSLNHRTLRLASLIVVLIWMMAFGLSTPYFYFRDTEYDMDNSIKCFYSFSLEVASSHRSHLSMVVTEFVIGFFIPFNIILACYCIIVFKLRGKLFRQFGRSFKIILAVVVAFFCCWFPYHFFSILENLVDESFEMRVVIDIGLPLANGLVCLNSCLNPFLYAFVCPDFRKISWRSFLSAFKSAFSENWATSSFSSNRNSGSTSGIVESSMKNVREPSHIWGAIDKQLRPNKGILKYSKEGLPQSLFEILAHEDIQNGVEAAVDESQACYQGNTEPQHPEKMIREPADRKSNYHCSDDLKGFVRLRQLIASQFEDNCPVADKDHSEGNDKGEDEPGDDHCMMSHGFHLWVYTIIVVAVHWNLVSFQRALHLGSLPEIHNWRRQHQGPDPHSQGHKRSQPRGSVILSPDWIPDRNATVNTDDREEINTGVEVEEA</sequence>
<dbReference type="GO" id="GO:0004875">
    <property type="term" value="F:complement receptor activity"/>
    <property type="evidence" value="ECO:0007669"/>
    <property type="project" value="TreeGrafter"/>
</dbReference>